<sequence length="608" mass="63513">MYTIQGSGTTSALAGQAVVTSGVVTRINSNGFFIQDLQGDGNPATSDGLFVFTGTTVFPEVVVGNLVQVTGTVTEFASGSGTAATPLTQIASPTAVSLLGTGYSIAPVSVTLPVAAGDSLERFEGMLVRIETALTVQANELQARFGQLLLGAGGRHEVPTNRFRPNTPQALDLEALQARGRIVLDDGSSAQNLNPTPYFGANGLPRTGDTVSNLVGTLDFGLSGTSSAGPGLYRLHPVAAPVITATNPRPRALAGLDSGKLTVAGMNVLNYFTTFTNGQTADGQTGQGCTVGTSTTAGNCRGANNLAEFQRQRDKIVRAIAGLDADVVGLMEIQNNGNVAAQNLVDALNAQVRSGPWAVIALPTGGTGTDAIRVAMIYKPAKVTPVGAPVSDTDAVNNRPTLAQTFQTSTGNRFTYFVNHLKSKGSCPSGSGPDADQGDGQGCWNATRLAQTQRLRTFVAQVQQNTGVADVLLMGDFNAYGQEDPIFELTSNGFVDQASRFNPLAYTYVFDGRSGRLDHAITNAGFSSKVVNTRLWNINADESVAYDYNLEFKQPACATCAPDPANRLDPYRSSDHDPILVVIDFAAARAKAPAAPATRAIGSRAVAR</sequence>
<dbReference type="Proteomes" id="UP000285575">
    <property type="component" value="Unassembled WGS sequence"/>
</dbReference>
<reference evidence="2 3" key="1">
    <citation type="submission" date="2019-01" db="EMBL/GenBank/DDBJ databases">
        <authorList>
            <person name="Chen W.-M."/>
        </authorList>
    </citation>
    <scope>NUCLEOTIDE SEQUENCE [LARGE SCALE GENOMIC DNA]</scope>
    <source>
        <strain evidence="2 3">KYPY4</strain>
    </source>
</reference>
<feature type="domain" description="Endonuclease/exonuclease/phosphatase" evidence="1">
    <location>
        <begin position="299"/>
        <end position="576"/>
    </location>
</feature>
<organism evidence="2 3">
    <name type="scientific">Rubrivivax rivuli</name>
    <dbReference type="NCBI Taxonomy" id="1862385"/>
    <lineage>
        <taxon>Bacteria</taxon>
        <taxon>Pseudomonadati</taxon>
        <taxon>Pseudomonadota</taxon>
        <taxon>Betaproteobacteria</taxon>
        <taxon>Burkholderiales</taxon>
        <taxon>Sphaerotilaceae</taxon>
        <taxon>Rubrivivax</taxon>
    </lineage>
</organism>
<dbReference type="InterPro" id="IPR047971">
    <property type="entry name" value="ExeM-like"/>
</dbReference>
<proteinExistence type="predicted"/>
<dbReference type="GO" id="GO:0004519">
    <property type="term" value="F:endonuclease activity"/>
    <property type="evidence" value="ECO:0007669"/>
    <property type="project" value="UniProtKB-KW"/>
</dbReference>
<comment type="caution">
    <text evidence="2">The sequence shown here is derived from an EMBL/GenBank/DDBJ whole genome shotgun (WGS) entry which is preliminary data.</text>
</comment>
<dbReference type="Gene3D" id="3.60.10.10">
    <property type="entry name" value="Endonuclease/exonuclease/phosphatase"/>
    <property type="match status" value="1"/>
</dbReference>
<evidence type="ECO:0000313" key="2">
    <source>
        <dbReference type="EMBL" id="RVU47829.1"/>
    </source>
</evidence>
<name>A0A437RM35_9BURK</name>
<dbReference type="PANTHER" id="PTHR42834">
    <property type="entry name" value="ENDONUCLEASE/EXONUCLEASE/PHOSPHATASE FAMILY PROTEIN (AFU_ORTHOLOGUE AFUA_3G09210)"/>
    <property type="match status" value="1"/>
</dbReference>
<dbReference type="NCBIfam" id="NF033681">
    <property type="entry name" value="ExeM_NucH_DNase"/>
    <property type="match status" value="1"/>
</dbReference>
<dbReference type="PANTHER" id="PTHR42834:SF1">
    <property type="entry name" value="ENDONUCLEASE_EXONUCLEASE_PHOSPHATASE FAMILY PROTEIN (AFU_ORTHOLOGUE AFUA_3G09210)"/>
    <property type="match status" value="1"/>
</dbReference>
<dbReference type="SUPFAM" id="SSF56219">
    <property type="entry name" value="DNase I-like"/>
    <property type="match status" value="1"/>
</dbReference>
<dbReference type="InterPro" id="IPR005135">
    <property type="entry name" value="Endo/exonuclease/phosphatase"/>
</dbReference>
<dbReference type="AlphaFoldDB" id="A0A437RM35"/>
<gene>
    <name evidence="2" type="ORF">EOE66_07190</name>
</gene>
<dbReference type="OrthoDB" id="9800417at2"/>
<dbReference type="InterPro" id="IPR036691">
    <property type="entry name" value="Endo/exonu/phosph_ase_sf"/>
</dbReference>
<accession>A0A437RM35</accession>
<dbReference type="CDD" id="cd10283">
    <property type="entry name" value="MnuA_DNase1-like"/>
    <property type="match status" value="1"/>
</dbReference>
<keyword evidence="2" id="KW-0378">Hydrolase</keyword>
<protein>
    <submittedName>
        <fullName evidence="2">ExeM/NucH family extracellular endonuclease</fullName>
    </submittedName>
</protein>
<evidence type="ECO:0000313" key="3">
    <source>
        <dbReference type="Proteomes" id="UP000285575"/>
    </source>
</evidence>
<keyword evidence="2" id="KW-0540">Nuclease</keyword>
<keyword evidence="2" id="KW-0255">Endonuclease</keyword>
<keyword evidence="3" id="KW-1185">Reference proteome</keyword>
<evidence type="ECO:0000259" key="1">
    <source>
        <dbReference type="Pfam" id="PF03372"/>
    </source>
</evidence>
<dbReference type="CDD" id="cd04486">
    <property type="entry name" value="YhcR_OBF_like"/>
    <property type="match status" value="1"/>
</dbReference>
<dbReference type="EMBL" id="SACR01000002">
    <property type="protein sequence ID" value="RVU47829.1"/>
    <property type="molecule type" value="Genomic_DNA"/>
</dbReference>
<dbReference type="Pfam" id="PF03372">
    <property type="entry name" value="Exo_endo_phos"/>
    <property type="match status" value="1"/>
</dbReference>